<sequence>MFAPGLFACYLVGLASQATAACTRQTLQDATAGYLAALSAGKPTFSALTEGTVAYQENDVAMDISKGVLSQGIKINFNRSIYDTTQCASYTEVVSTIGKHPYVIGTRVALAADGKVTKIESVVCDDGDWLFNVAGSLKENQREAWDPIPEAKRDTRDTIKAAGDAYLDAWGDSSVQPPFGPQCGRLEGGSYISGSCKLNFPPPFNVTNRRYNIDEELGAIDIFHNFPFIDKAVPRDPGTQTNNLLRVETGKIHYIHENTVCSKKSCAA</sequence>
<dbReference type="Proteomes" id="UP001174694">
    <property type="component" value="Unassembled WGS sequence"/>
</dbReference>
<dbReference type="InterPro" id="IPR058334">
    <property type="entry name" value="DUF8021"/>
</dbReference>
<proteinExistence type="predicted"/>
<accession>A0AA38SB18</accession>
<organism evidence="3 4">
    <name type="scientific">Pleurostoma richardsiae</name>
    <dbReference type="NCBI Taxonomy" id="41990"/>
    <lineage>
        <taxon>Eukaryota</taxon>
        <taxon>Fungi</taxon>
        <taxon>Dikarya</taxon>
        <taxon>Ascomycota</taxon>
        <taxon>Pezizomycotina</taxon>
        <taxon>Sordariomycetes</taxon>
        <taxon>Sordariomycetidae</taxon>
        <taxon>Calosphaeriales</taxon>
        <taxon>Pleurostomataceae</taxon>
        <taxon>Pleurostoma</taxon>
    </lineage>
</organism>
<evidence type="ECO:0000259" key="2">
    <source>
        <dbReference type="Pfam" id="PF26061"/>
    </source>
</evidence>
<protein>
    <recommendedName>
        <fullName evidence="2">DUF8021 domain-containing protein</fullName>
    </recommendedName>
</protein>
<feature type="chain" id="PRO_5041212664" description="DUF8021 domain-containing protein" evidence="1">
    <location>
        <begin position="21"/>
        <end position="268"/>
    </location>
</feature>
<dbReference type="AlphaFoldDB" id="A0AA38SB18"/>
<evidence type="ECO:0000256" key="1">
    <source>
        <dbReference type="SAM" id="SignalP"/>
    </source>
</evidence>
<keyword evidence="1" id="KW-0732">Signal</keyword>
<name>A0AA38SB18_9PEZI</name>
<keyword evidence="4" id="KW-1185">Reference proteome</keyword>
<comment type="caution">
    <text evidence="3">The sequence shown here is derived from an EMBL/GenBank/DDBJ whole genome shotgun (WGS) entry which is preliminary data.</text>
</comment>
<feature type="domain" description="DUF8021" evidence="2">
    <location>
        <begin position="152"/>
        <end position="259"/>
    </location>
</feature>
<feature type="signal peptide" evidence="1">
    <location>
        <begin position="1"/>
        <end position="20"/>
    </location>
</feature>
<evidence type="ECO:0000313" key="3">
    <source>
        <dbReference type="EMBL" id="KAJ9156331.1"/>
    </source>
</evidence>
<dbReference type="Pfam" id="PF26061">
    <property type="entry name" value="DUF8021"/>
    <property type="match status" value="1"/>
</dbReference>
<dbReference type="EMBL" id="JANBVO010000002">
    <property type="protein sequence ID" value="KAJ9156331.1"/>
    <property type="molecule type" value="Genomic_DNA"/>
</dbReference>
<reference evidence="3" key="1">
    <citation type="submission" date="2022-07" db="EMBL/GenBank/DDBJ databases">
        <title>Fungi with potential for degradation of polypropylene.</title>
        <authorList>
            <person name="Gostincar C."/>
        </authorList>
    </citation>
    <scope>NUCLEOTIDE SEQUENCE</scope>
    <source>
        <strain evidence="3">EXF-13308</strain>
    </source>
</reference>
<evidence type="ECO:0000313" key="4">
    <source>
        <dbReference type="Proteomes" id="UP001174694"/>
    </source>
</evidence>
<gene>
    <name evidence="3" type="ORF">NKR23_g1151</name>
</gene>